<dbReference type="Gene3D" id="1.10.1900.10">
    <property type="entry name" value="c-terminal domain of poly(a) binding protein"/>
    <property type="match status" value="1"/>
</dbReference>
<evidence type="ECO:0000313" key="3">
    <source>
        <dbReference type="Proteomes" id="UP001160148"/>
    </source>
</evidence>
<dbReference type="Pfam" id="PF00658">
    <property type="entry name" value="MLLE"/>
    <property type="match status" value="1"/>
</dbReference>
<dbReference type="FunFam" id="1.10.1900.10:FF:000001">
    <property type="entry name" value="Polyadenylate-binding protein"/>
    <property type="match status" value="1"/>
</dbReference>
<evidence type="ECO:0000313" key="2">
    <source>
        <dbReference type="EMBL" id="CAI6373476.1"/>
    </source>
</evidence>
<protein>
    <recommendedName>
        <fullName evidence="1">PABC domain-containing protein</fullName>
    </recommendedName>
</protein>
<dbReference type="EMBL" id="CARXXK010001098">
    <property type="protein sequence ID" value="CAI6373476.1"/>
    <property type="molecule type" value="Genomic_DNA"/>
</dbReference>
<comment type="caution">
    <text evidence="2">The sequence shown here is derived from an EMBL/GenBank/DDBJ whole genome shotgun (WGS) entry which is preliminary data.</text>
</comment>
<dbReference type="InterPro" id="IPR036053">
    <property type="entry name" value="PABP-dom"/>
</dbReference>
<name>A0AAV0Y1W2_9HEMI</name>
<accession>A0AAV0Y1W2</accession>
<organism evidence="2 3">
    <name type="scientific">Macrosiphum euphorbiae</name>
    <name type="common">potato aphid</name>
    <dbReference type="NCBI Taxonomy" id="13131"/>
    <lineage>
        <taxon>Eukaryota</taxon>
        <taxon>Metazoa</taxon>
        <taxon>Ecdysozoa</taxon>
        <taxon>Arthropoda</taxon>
        <taxon>Hexapoda</taxon>
        <taxon>Insecta</taxon>
        <taxon>Pterygota</taxon>
        <taxon>Neoptera</taxon>
        <taxon>Paraneoptera</taxon>
        <taxon>Hemiptera</taxon>
        <taxon>Sternorrhyncha</taxon>
        <taxon>Aphidomorpha</taxon>
        <taxon>Aphidoidea</taxon>
        <taxon>Aphididae</taxon>
        <taxon>Macrosiphini</taxon>
        <taxon>Macrosiphum</taxon>
    </lineage>
</organism>
<dbReference type="PANTHER" id="PTHR46276">
    <property type="entry name" value="E3 UBIQUITIN-PROTEIN LIGASE UBR5"/>
    <property type="match status" value="1"/>
</dbReference>
<dbReference type="GO" id="GO:0005737">
    <property type="term" value="C:cytoplasm"/>
    <property type="evidence" value="ECO:0007669"/>
    <property type="project" value="TreeGrafter"/>
</dbReference>
<proteinExistence type="predicted"/>
<dbReference type="SUPFAM" id="SSF63570">
    <property type="entry name" value="PABC (PABP) domain"/>
    <property type="match status" value="1"/>
</dbReference>
<dbReference type="GO" id="GO:0003723">
    <property type="term" value="F:RNA binding"/>
    <property type="evidence" value="ECO:0007669"/>
    <property type="project" value="InterPro"/>
</dbReference>
<dbReference type="InterPro" id="IPR002004">
    <property type="entry name" value="PABP_HYD_C"/>
</dbReference>
<keyword evidence="3" id="KW-1185">Reference proteome</keyword>
<gene>
    <name evidence="2" type="ORF">MEUPH1_LOCUS27222</name>
</gene>
<dbReference type="GO" id="GO:0090263">
    <property type="term" value="P:positive regulation of canonical Wnt signaling pathway"/>
    <property type="evidence" value="ECO:0007669"/>
    <property type="project" value="TreeGrafter"/>
</dbReference>
<dbReference type="Proteomes" id="UP001160148">
    <property type="component" value="Unassembled WGS sequence"/>
</dbReference>
<sequence>MARNVMVDINPRQISTAQQQMPGAVAAGSVIVPSTRSTVFGYKYTANMRNPPGQAQGMGQPQHGQPPAAVQAAVHVHGQEPLTATMLATAKLEDQKQMLGERLFPLIQCMYPESTDKIIGMLLEMDNSDLLHMLEHQESLKTKVKEAVSVVQAYQAHQTQVKKQ</sequence>
<dbReference type="GO" id="GO:0034450">
    <property type="term" value="F:ubiquitin-ubiquitin ligase activity"/>
    <property type="evidence" value="ECO:0007669"/>
    <property type="project" value="TreeGrafter"/>
</dbReference>
<dbReference type="AlphaFoldDB" id="A0AAV0Y1W2"/>
<dbReference type="SMART" id="SM00517">
    <property type="entry name" value="PolyA"/>
    <property type="match status" value="1"/>
</dbReference>
<dbReference type="PANTHER" id="PTHR46276:SF1">
    <property type="entry name" value="E3 UBIQUITIN-PROTEIN LIGASE UBR5"/>
    <property type="match status" value="1"/>
</dbReference>
<evidence type="ECO:0000259" key="1">
    <source>
        <dbReference type="PROSITE" id="PS51309"/>
    </source>
</evidence>
<reference evidence="2 3" key="1">
    <citation type="submission" date="2023-01" db="EMBL/GenBank/DDBJ databases">
        <authorList>
            <person name="Whitehead M."/>
        </authorList>
    </citation>
    <scope>NUCLEOTIDE SEQUENCE [LARGE SCALE GENOMIC DNA]</scope>
</reference>
<feature type="domain" description="PABC" evidence="1">
    <location>
        <begin position="79"/>
        <end position="156"/>
    </location>
</feature>
<dbReference type="GO" id="GO:0000209">
    <property type="term" value="P:protein polyubiquitination"/>
    <property type="evidence" value="ECO:0007669"/>
    <property type="project" value="TreeGrafter"/>
</dbReference>
<dbReference type="PROSITE" id="PS51309">
    <property type="entry name" value="PABC"/>
    <property type="match status" value="1"/>
</dbReference>
<dbReference type="GO" id="GO:0005634">
    <property type="term" value="C:nucleus"/>
    <property type="evidence" value="ECO:0007669"/>
    <property type="project" value="TreeGrafter"/>
</dbReference>